<dbReference type="HOGENOM" id="CLU_044876_4_0_1"/>
<keyword evidence="3" id="KW-0560">Oxidoreductase</keyword>
<feature type="domain" description="NAD(P)-binding" evidence="4">
    <location>
        <begin position="11"/>
        <end position="98"/>
    </location>
</feature>
<sequence>MIKVAIVGTNGLAQYIANSIATTTSHQFVMLSRRPSPGLQARGWQVMQVDYSNASDLRFKLAGVDTVISTISGNPQIALIDAAASAHVRRFVPSEFSGPPSLRPPNDILDNGRRAAILRLHQLESTGMRFTVFSCGIFYERFAPGGMASSQIGLHSPVGREGDYLMDFRNGRAQIPFQTTSTTPASICMTSARDVARFLVEALDLPSWPREFRLRGERMNVREVIAIAEQVRGRAFEISGHTRSSLQDALTYARAVGDQSREIRMHHLIATAEGRFDFVNTNLNQLVSFRPEGFREWLVRSWSSGA</sequence>
<protein>
    <recommendedName>
        <fullName evidence="4">NAD(P)-binding domain-containing protein</fullName>
    </recommendedName>
</protein>
<name>A0A072PEA5_9EURO</name>
<dbReference type="AlphaFoldDB" id="A0A072PEA5"/>
<evidence type="ECO:0000313" key="5">
    <source>
        <dbReference type="EMBL" id="KEF58424.1"/>
    </source>
</evidence>
<dbReference type="InterPro" id="IPR036291">
    <property type="entry name" value="NAD(P)-bd_dom_sf"/>
</dbReference>
<dbReference type="RefSeq" id="XP_013261014.1">
    <property type="nucleotide sequence ID" value="XM_013405560.1"/>
</dbReference>
<evidence type="ECO:0000259" key="4">
    <source>
        <dbReference type="Pfam" id="PF13460"/>
    </source>
</evidence>
<proteinExistence type="inferred from homology"/>
<dbReference type="OrthoDB" id="10000533at2759"/>
<keyword evidence="6" id="KW-1185">Reference proteome</keyword>
<evidence type="ECO:0000256" key="3">
    <source>
        <dbReference type="ARBA" id="ARBA00023002"/>
    </source>
</evidence>
<organism evidence="5 6">
    <name type="scientific">Exophiala aquamarina CBS 119918</name>
    <dbReference type="NCBI Taxonomy" id="1182545"/>
    <lineage>
        <taxon>Eukaryota</taxon>
        <taxon>Fungi</taxon>
        <taxon>Dikarya</taxon>
        <taxon>Ascomycota</taxon>
        <taxon>Pezizomycotina</taxon>
        <taxon>Eurotiomycetes</taxon>
        <taxon>Chaetothyriomycetidae</taxon>
        <taxon>Chaetothyriales</taxon>
        <taxon>Herpotrichiellaceae</taxon>
        <taxon>Exophiala</taxon>
    </lineage>
</organism>
<evidence type="ECO:0000313" key="6">
    <source>
        <dbReference type="Proteomes" id="UP000027920"/>
    </source>
</evidence>
<dbReference type="SUPFAM" id="SSF51735">
    <property type="entry name" value="NAD(P)-binding Rossmann-fold domains"/>
    <property type="match status" value="1"/>
</dbReference>
<dbReference type="GO" id="GO:0016491">
    <property type="term" value="F:oxidoreductase activity"/>
    <property type="evidence" value="ECO:0007669"/>
    <property type="project" value="UniProtKB-KW"/>
</dbReference>
<dbReference type="InterPro" id="IPR016040">
    <property type="entry name" value="NAD(P)-bd_dom"/>
</dbReference>
<comment type="caution">
    <text evidence="5">The sequence shown here is derived from an EMBL/GenBank/DDBJ whole genome shotgun (WGS) entry which is preliminary data.</text>
</comment>
<gene>
    <name evidence="5" type="ORF">A1O9_06350</name>
</gene>
<evidence type="ECO:0000256" key="1">
    <source>
        <dbReference type="ARBA" id="ARBA00005725"/>
    </source>
</evidence>
<dbReference type="VEuPathDB" id="FungiDB:A1O9_06350"/>
<evidence type="ECO:0000256" key="2">
    <source>
        <dbReference type="ARBA" id="ARBA00022857"/>
    </source>
</evidence>
<dbReference type="GeneID" id="25281267"/>
<keyword evidence="2" id="KW-0521">NADP</keyword>
<reference evidence="5 6" key="1">
    <citation type="submission" date="2013-03" db="EMBL/GenBank/DDBJ databases">
        <title>The Genome Sequence of Exophiala aquamarina CBS 119918.</title>
        <authorList>
            <consortium name="The Broad Institute Genomics Platform"/>
            <person name="Cuomo C."/>
            <person name="de Hoog S."/>
            <person name="Gorbushina A."/>
            <person name="Walker B."/>
            <person name="Young S.K."/>
            <person name="Zeng Q."/>
            <person name="Gargeya S."/>
            <person name="Fitzgerald M."/>
            <person name="Haas B."/>
            <person name="Abouelleil A."/>
            <person name="Allen A.W."/>
            <person name="Alvarado L."/>
            <person name="Arachchi H.M."/>
            <person name="Berlin A.M."/>
            <person name="Chapman S.B."/>
            <person name="Gainer-Dewar J."/>
            <person name="Goldberg J."/>
            <person name="Griggs A."/>
            <person name="Gujja S."/>
            <person name="Hansen M."/>
            <person name="Howarth C."/>
            <person name="Imamovic A."/>
            <person name="Ireland A."/>
            <person name="Larimer J."/>
            <person name="McCowan C."/>
            <person name="Murphy C."/>
            <person name="Pearson M."/>
            <person name="Poon T.W."/>
            <person name="Priest M."/>
            <person name="Roberts A."/>
            <person name="Saif S."/>
            <person name="Shea T."/>
            <person name="Sisk P."/>
            <person name="Sykes S."/>
            <person name="Wortman J."/>
            <person name="Nusbaum C."/>
            <person name="Birren B."/>
        </authorList>
    </citation>
    <scope>NUCLEOTIDE SEQUENCE [LARGE SCALE GENOMIC DNA]</scope>
    <source>
        <strain evidence="5 6">CBS 119918</strain>
    </source>
</reference>
<comment type="similarity">
    <text evidence="1">Belongs to the NmrA-type oxidoreductase family. Isoflavone reductase subfamily.</text>
</comment>
<dbReference type="Pfam" id="PF13460">
    <property type="entry name" value="NAD_binding_10"/>
    <property type="match status" value="1"/>
</dbReference>
<accession>A0A072PEA5</accession>
<dbReference type="Proteomes" id="UP000027920">
    <property type="component" value="Unassembled WGS sequence"/>
</dbReference>
<dbReference type="InterPro" id="IPR051609">
    <property type="entry name" value="NmrA/Isoflavone_reductase-like"/>
</dbReference>
<dbReference type="PANTHER" id="PTHR47706:SF5">
    <property type="entry name" value="ISOFLAVONE REDUCTASE"/>
    <property type="match status" value="1"/>
</dbReference>
<dbReference type="Gene3D" id="3.40.50.720">
    <property type="entry name" value="NAD(P)-binding Rossmann-like Domain"/>
    <property type="match status" value="1"/>
</dbReference>
<dbReference type="PANTHER" id="PTHR47706">
    <property type="entry name" value="NMRA-LIKE FAMILY PROTEIN"/>
    <property type="match status" value="1"/>
</dbReference>
<dbReference type="EMBL" id="AMGV01000004">
    <property type="protein sequence ID" value="KEF58424.1"/>
    <property type="molecule type" value="Genomic_DNA"/>
</dbReference>